<accession>A0A4Y6Q1V7</accession>
<gene>
    <name evidence="1" type="ORF">FIV42_28005</name>
</gene>
<dbReference type="SUPFAM" id="SSF53335">
    <property type="entry name" value="S-adenosyl-L-methionine-dependent methyltransferases"/>
    <property type="match status" value="1"/>
</dbReference>
<dbReference type="RefSeq" id="WP_141200893.1">
    <property type="nucleotide sequence ID" value="NZ_CP041186.1"/>
</dbReference>
<evidence type="ECO:0008006" key="3">
    <source>
        <dbReference type="Google" id="ProtNLM"/>
    </source>
</evidence>
<evidence type="ECO:0000313" key="2">
    <source>
        <dbReference type="Proteomes" id="UP000315995"/>
    </source>
</evidence>
<proteinExistence type="predicted"/>
<dbReference type="SUPFAM" id="SSF46785">
    <property type="entry name" value="Winged helix' DNA-binding domain"/>
    <property type="match status" value="1"/>
</dbReference>
<protein>
    <recommendedName>
        <fullName evidence="3">Methyltransferase domain-containing protein</fullName>
    </recommendedName>
</protein>
<dbReference type="InterPro" id="IPR036390">
    <property type="entry name" value="WH_DNA-bd_sf"/>
</dbReference>
<name>A0A4Y6Q1V7_PERCE</name>
<keyword evidence="2" id="KW-1185">Reference proteome</keyword>
<dbReference type="InterPro" id="IPR036388">
    <property type="entry name" value="WH-like_DNA-bd_sf"/>
</dbReference>
<organism evidence="1 2">
    <name type="scientific">Persicimonas caeni</name>
    <dbReference type="NCBI Taxonomy" id="2292766"/>
    <lineage>
        <taxon>Bacteria</taxon>
        <taxon>Deltaproteobacteria</taxon>
        <taxon>Bradymonadales</taxon>
        <taxon>Bradymonadaceae</taxon>
        <taxon>Persicimonas</taxon>
    </lineage>
</organism>
<dbReference type="AlphaFoldDB" id="A0A4Y6Q1V7"/>
<dbReference type="Gene3D" id="3.40.50.150">
    <property type="entry name" value="Vaccinia Virus protein VP39"/>
    <property type="match status" value="1"/>
</dbReference>
<accession>A0A5B8YCV9</accession>
<reference evidence="1 2" key="1">
    <citation type="submission" date="2019-06" db="EMBL/GenBank/DDBJ databases">
        <title>Persicimonas caeni gen. nov., sp. nov., a predatory bacterium isolated from solar saltern.</title>
        <authorList>
            <person name="Wang S."/>
        </authorList>
    </citation>
    <scope>NUCLEOTIDE SEQUENCE [LARGE SCALE GENOMIC DNA]</scope>
    <source>
        <strain evidence="1 2">YN101</strain>
    </source>
</reference>
<evidence type="ECO:0000313" key="1">
    <source>
        <dbReference type="EMBL" id="QDG54449.1"/>
    </source>
</evidence>
<dbReference type="Proteomes" id="UP000315995">
    <property type="component" value="Chromosome"/>
</dbReference>
<sequence>MLAELTRRVTQPIRRPIEGLKSLLVGLPIAELRELAASPGELKNLAHLQWSFFNFRYLLPVLFARHLRLFDALDDTPLRVDQLAERCAMHPEAAKTLVRVLEAQGILTVDDEQVALSAYAGQFLAPSASASLLPVVDLLLTYTLSFSEIANSLRTGQTPDALDVRGDDETTDSILQAVNSHMAQAAGELFARANLPQIESLIVGSMGVSFSAELMRRHKEARVTYGCLEHLVRRIPELRRQYDVDPTRVDGMHSHTGEPGDDRWGNEAYDLVFLTRKMILDPQAHVGEKFARKALDVLNPGGVAVFWEAVHPDRGPSPLPLALETVFDLGMSPSAPLKTRSSFSQTLREIGFDEINFVACLGGTTTFAIARKPN</sequence>
<dbReference type="EMBL" id="CP041186">
    <property type="protein sequence ID" value="QDG54449.1"/>
    <property type="molecule type" value="Genomic_DNA"/>
</dbReference>
<dbReference type="InterPro" id="IPR029063">
    <property type="entry name" value="SAM-dependent_MTases_sf"/>
</dbReference>
<dbReference type="Gene3D" id="1.10.10.10">
    <property type="entry name" value="Winged helix-like DNA-binding domain superfamily/Winged helix DNA-binding domain"/>
    <property type="match status" value="1"/>
</dbReference>
<dbReference type="OrthoDB" id="9767938at2"/>